<comment type="caution">
    <text evidence="4">The sequence shown here is derived from an EMBL/GenBank/DDBJ whole genome shotgun (WGS) entry which is preliminary data.</text>
</comment>
<evidence type="ECO:0000313" key="4">
    <source>
        <dbReference type="EMBL" id="KAJ3217884.1"/>
    </source>
</evidence>
<dbReference type="GO" id="GO:0008270">
    <property type="term" value="F:zinc ion binding"/>
    <property type="evidence" value="ECO:0007669"/>
    <property type="project" value="InterPro"/>
</dbReference>
<gene>
    <name evidence="4" type="ORF">HK099_005310</name>
</gene>
<dbReference type="CDD" id="cd00067">
    <property type="entry name" value="GAL4"/>
    <property type="match status" value="1"/>
</dbReference>
<dbReference type="Gene3D" id="4.10.240.10">
    <property type="entry name" value="Zn(2)-C6 fungal-type DNA-binding domain"/>
    <property type="match status" value="1"/>
</dbReference>
<accession>A0AAD5TZC4</accession>
<dbReference type="AlphaFoldDB" id="A0AAD5TZC4"/>
<dbReference type="SMART" id="SM00066">
    <property type="entry name" value="GAL4"/>
    <property type="match status" value="1"/>
</dbReference>
<feature type="transmembrane region" description="Helical" evidence="2">
    <location>
        <begin position="373"/>
        <end position="391"/>
    </location>
</feature>
<keyword evidence="2" id="KW-0472">Membrane</keyword>
<evidence type="ECO:0000259" key="3">
    <source>
        <dbReference type="PROSITE" id="PS50048"/>
    </source>
</evidence>
<dbReference type="Proteomes" id="UP001211065">
    <property type="component" value="Unassembled WGS sequence"/>
</dbReference>
<keyword evidence="2" id="KW-1133">Transmembrane helix</keyword>
<dbReference type="EMBL" id="JADGJW010000406">
    <property type="protein sequence ID" value="KAJ3217884.1"/>
    <property type="molecule type" value="Genomic_DNA"/>
</dbReference>
<dbReference type="InterPro" id="IPR050987">
    <property type="entry name" value="AtrR-like"/>
</dbReference>
<dbReference type="InterPro" id="IPR036864">
    <property type="entry name" value="Zn2-C6_fun-type_DNA-bd_sf"/>
</dbReference>
<protein>
    <recommendedName>
        <fullName evidence="3">Zn(2)-C6 fungal-type domain-containing protein</fullName>
    </recommendedName>
</protein>
<feature type="non-terminal residue" evidence="4">
    <location>
        <position position="476"/>
    </location>
</feature>
<sequence length="476" mass="54318">DRCRLRKRKCDGARNAFGRPACGNCEKHNIECTFLEGTNKRGPQKGVKVALLSKIESLEKKLQEKELCSNPAIQNVNLDSNLSLNFSMLNSTIPNNNNNINKNFNPSSNFPKNLNSPLFPSSSSASSQNTEDSLLSFPLPTTFDLDFIESCLMGDNNNNPSILYSNNANQFDFNNSFSDSIFSPSQNPIKNEIPFQSNHDSLLLDSHQLLPHFSSLQRSVFGKRLLLEGNEFQKNEHFFSSSLLKPISPALLDMLYAIACIRSKHPLLFSIEYGGNPHEASQLYIKRVEEKIQCLSKKEQQSSDIIVTKMLLGIFSYHFLNDPEKGAYWMMEVYKVAQEFNWDKPTSSGNEFLWHDKRKEPNFNLEEKKDRRIIFAVFMMITTFSPIGLIANENDHLYMLEEEEWEKLGIPKGDDFDGNWYGSQNATRISIMMQLVFLVRKGIRLCESPTVNSRNKLVLSIFSSLPPQTVEQIHVK</sequence>
<proteinExistence type="predicted"/>
<dbReference type="PROSITE" id="PS50048">
    <property type="entry name" value="ZN2_CY6_FUNGAL_2"/>
    <property type="match status" value="1"/>
</dbReference>
<dbReference type="PANTHER" id="PTHR46910">
    <property type="entry name" value="TRANSCRIPTION FACTOR PDR1"/>
    <property type="match status" value="1"/>
</dbReference>
<keyword evidence="1" id="KW-0539">Nucleus</keyword>
<dbReference type="SUPFAM" id="SSF57701">
    <property type="entry name" value="Zn2/Cys6 DNA-binding domain"/>
    <property type="match status" value="1"/>
</dbReference>
<evidence type="ECO:0000256" key="1">
    <source>
        <dbReference type="ARBA" id="ARBA00023242"/>
    </source>
</evidence>
<keyword evidence="2" id="KW-0812">Transmembrane</keyword>
<feature type="domain" description="Zn(2)-C6 fungal-type" evidence="3">
    <location>
        <begin position="1"/>
        <end position="34"/>
    </location>
</feature>
<dbReference type="GO" id="GO:0000981">
    <property type="term" value="F:DNA-binding transcription factor activity, RNA polymerase II-specific"/>
    <property type="evidence" value="ECO:0007669"/>
    <property type="project" value="InterPro"/>
</dbReference>
<dbReference type="PANTHER" id="PTHR46910:SF1">
    <property type="entry name" value="MISCELLANEOUS ZN(II)2CYS6 TRANSCRIPTION FACTOR (EUROFUNG)-RELATED"/>
    <property type="match status" value="1"/>
</dbReference>
<dbReference type="InterPro" id="IPR001138">
    <property type="entry name" value="Zn2Cys6_DnaBD"/>
</dbReference>
<organism evidence="4 5">
    <name type="scientific">Clydaea vesicula</name>
    <dbReference type="NCBI Taxonomy" id="447962"/>
    <lineage>
        <taxon>Eukaryota</taxon>
        <taxon>Fungi</taxon>
        <taxon>Fungi incertae sedis</taxon>
        <taxon>Chytridiomycota</taxon>
        <taxon>Chytridiomycota incertae sedis</taxon>
        <taxon>Chytridiomycetes</taxon>
        <taxon>Lobulomycetales</taxon>
        <taxon>Lobulomycetaceae</taxon>
        <taxon>Clydaea</taxon>
    </lineage>
</organism>
<keyword evidence="5" id="KW-1185">Reference proteome</keyword>
<reference evidence="4" key="1">
    <citation type="submission" date="2020-05" db="EMBL/GenBank/DDBJ databases">
        <title>Phylogenomic resolution of chytrid fungi.</title>
        <authorList>
            <person name="Stajich J.E."/>
            <person name="Amses K."/>
            <person name="Simmons R."/>
            <person name="Seto K."/>
            <person name="Myers J."/>
            <person name="Bonds A."/>
            <person name="Quandt C.A."/>
            <person name="Barry K."/>
            <person name="Liu P."/>
            <person name="Grigoriev I."/>
            <person name="Longcore J.E."/>
            <person name="James T.Y."/>
        </authorList>
    </citation>
    <scope>NUCLEOTIDE SEQUENCE</scope>
    <source>
        <strain evidence="4">JEL0476</strain>
    </source>
</reference>
<dbReference type="Pfam" id="PF00172">
    <property type="entry name" value="Zn_clus"/>
    <property type="match status" value="1"/>
</dbReference>
<evidence type="ECO:0000313" key="5">
    <source>
        <dbReference type="Proteomes" id="UP001211065"/>
    </source>
</evidence>
<evidence type="ECO:0000256" key="2">
    <source>
        <dbReference type="SAM" id="Phobius"/>
    </source>
</evidence>
<name>A0AAD5TZC4_9FUNG</name>